<name>A0ACC3NCN8_9PEZI</name>
<comment type="caution">
    <text evidence="1">The sequence shown here is derived from an EMBL/GenBank/DDBJ whole genome shotgun (WGS) entry which is preliminary data.</text>
</comment>
<evidence type="ECO:0000313" key="1">
    <source>
        <dbReference type="EMBL" id="KAK3713696.1"/>
    </source>
</evidence>
<gene>
    <name evidence="1" type="ORF">LTR37_008390</name>
</gene>
<sequence length="1362" mass="152240">MGEEMRASSAESGESPGANSTRDGDGSVSSDTSPSSPGLHFSPDRNARGDHSLTGEALALCSNLDNYLPLGCLCFEDATPEDDQVAVEWRDVAPLPPPPLSVLDGGLYAHLQKLASSGWVRVFSRRSHTESRYSIFRIYILPFDVGLRLIDRQSNALSVALRSLVGELDVSTDAWNGSYTPHKAKKFDMWATKEEGSLFWMFNRIPSPTPSVGLVKEKYAREALEDILDPASLIPGLKTQLYPYQRRSAGLMIQREAIASLELDPRLEHRIAPDGSDYYYNARDLTFLRHPRYYEASRGGVLAETMGLGKTLICLATILATKDHLPKIPAPYSMRPVRSSVARLADMAISATNRKSIPWKVEFQRIRHATGDEMASCREKLMQSPASYEIPIPPTRWNRKTVEPPPKKMTLAPTTLIVVPRNLCKQWQSEIRKHVGRDFLRVLVMDDTKKALPPPEALRLNDIVLFTRSRFEMEIKDGADELGRRLGTTARDCRCSYKGASRDRDCHCLRVDALYDSPLKHLHFKRLIIDEGHFFSNSGSVAVTVVNKLITADHRWVVSGTPAKDLLGVEVDMSAAENLWHTPSTKDSRDAILNQRRHFNKKDDLGGAIKSLGALATHFLRIKPWCASDTPGEHAEWDDHIYRHEHARKRTYSGFSTCLTRTMQAMVVKTQPEDVEKDIDLPPLSHEVVRLEPSFYDKLTANLFTLVLTANAVTSERTDVDYLFHKNSLKARSQLISNLRQSAFFWTGFSEADVLASLKSSSGYLAKEGTACMESDRVLLTETLAFADTILQSEGWKSLSRSHELGLFVEDWPSESAEHWGFDDAHKPLLTGISQLLEAQKHVNERVSEEDPSEGLAGAGIRALAPARYGTATKNEGDKPEAEKSVMTKLGIPISSIDGEPSLRRRASLSKSSPRKPFKTFKVTKPQQKQRRTKAAGKSDVGSLDGTALSMDAGIAPPPSTAAQEHTPGEGNTSLPPGSPFLRSRIIGTTSAKLSYLVSQILKHYQQEKILVFYDGDNVAYYIAQMLELLHIKHEIYAKSLAAHLKSEYVVRFDQEEQDRVLLMDVRNAAFGLNIRSASRIYFINPVCRPDIEAQAIKRAHRIGQTRKVWCETLVLKNTVEERMLDRSKRMTRSEHREAKVLEDDGDIRQIIQSARIIPVDEHESHGYGQMAPLEEAQQLWSRPGWEYFMGSRKPATSIGKKRKSRAEDDEMQDYTATDGSVPSKRRVIRRNLAFVDCTDAAHGPYTVDADGEEDASDDEPILNKWQRRSSTLGPPPEQHLEAMSKRLDPLMPSMNGGETPIGMRAPRAPNQSSVDAQPSIASGSNFQKLSIGELLNEEQRSPEPQTKLGDTELLKEILRLL</sequence>
<protein>
    <submittedName>
        <fullName evidence="1">Uncharacterized protein</fullName>
    </submittedName>
</protein>
<evidence type="ECO:0000313" key="2">
    <source>
        <dbReference type="Proteomes" id="UP001281147"/>
    </source>
</evidence>
<proteinExistence type="predicted"/>
<accession>A0ACC3NCN8</accession>
<organism evidence="1 2">
    <name type="scientific">Vermiconidia calcicola</name>
    <dbReference type="NCBI Taxonomy" id="1690605"/>
    <lineage>
        <taxon>Eukaryota</taxon>
        <taxon>Fungi</taxon>
        <taxon>Dikarya</taxon>
        <taxon>Ascomycota</taxon>
        <taxon>Pezizomycotina</taxon>
        <taxon>Dothideomycetes</taxon>
        <taxon>Dothideomycetidae</taxon>
        <taxon>Mycosphaerellales</taxon>
        <taxon>Extremaceae</taxon>
        <taxon>Vermiconidia</taxon>
    </lineage>
</organism>
<reference evidence="1" key="1">
    <citation type="submission" date="2023-07" db="EMBL/GenBank/DDBJ databases">
        <title>Black Yeasts Isolated from many extreme environments.</title>
        <authorList>
            <person name="Coleine C."/>
            <person name="Stajich J.E."/>
            <person name="Selbmann L."/>
        </authorList>
    </citation>
    <scope>NUCLEOTIDE SEQUENCE</scope>
    <source>
        <strain evidence="1">CCFEE 5714</strain>
    </source>
</reference>
<keyword evidence="2" id="KW-1185">Reference proteome</keyword>
<dbReference type="Proteomes" id="UP001281147">
    <property type="component" value="Unassembled WGS sequence"/>
</dbReference>
<dbReference type="EMBL" id="JAUTXU010000061">
    <property type="protein sequence ID" value="KAK3713696.1"/>
    <property type="molecule type" value="Genomic_DNA"/>
</dbReference>